<dbReference type="KEGG" id="dpx:DAPPUDRAFT_327171"/>
<evidence type="ECO:0000313" key="9">
    <source>
        <dbReference type="Proteomes" id="UP000000305"/>
    </source>
</evidence>
<evidence type="ECO:0000256" key="3">
    <source>
        <dbReference type="ARBA" id="ARBA00022692"/>
    </source>
</evidence>
<keyword evidence="3 7" id="KW-0812">Transmembrane</keyword>
<name>E9H9M4_DAPPU</name>
<dbReference type="PhylomeDB" id="E9H9M4"/>
<sequence length="395" mass="45765">MLRRLVDKVLDSFKDETINFEKCFRPVLIAMNMCGIPLGMNNTDEPTTLTVWMVYIFGWILYCFNVASGLMSISIEKREKSPFFTNNRTTAWQWNYGITTYNSVFSSIAAHTVLLAITTVRWKHLARIFHRMERINQFGLKDFQAFRAIFRSGLFFAIISWLAIGYQSISAFFMANVDVWKMVIYSFQRGFIIVIILAGILFFCFGRMASTMLQILGQEMAKFISSDDDQQSFENIDVVIAKWNRHYFMAIDFVHQFNRCFGCLLLVLIAPIFIRVISTSFFLMIELKDGQWTAAVTLNLIVLLVHFVAFIFAANIPHRIRQEAIDLTKKLRRFQLKDFTHQNQVNVLMMEISNSLPKITAAGFFDIDLQLIPTLIGTTLTYLIILFQFQTSENT</sequence>
<feature type="transmembrane region" description="Helical" evidence="7">
    <location>
        <begin position="291"/>
        <end position="313"/>
    </location>
</feature>
<proteinExistence type="predicted"/>
<evidence type="ECO:0000256" key="6">
    <source>
        <dbReference type="ARBA" id="ARBA00023170"/>
    </source>
</evidence>
<comment type="subcellular location">
    <subcellularLocation>
        <location evidence="1">Cell membrane</location>
        <topology evidence="1">Multi-pass membrane protein</topology>
    </subcellularLocation>
</comment>
<dbReference type="GO" id="GO:0043025">
    <property type="term" value="C:neuronal cell body"/>
    <property type="evidence" value="ECO:0000318"/>
    <property type="project" value="GO_Central"/>
</dbReference>
<evidence type="ECO:0000256" key="7">
    <source>
        <dbReference type="SAM" id="Phobius"/>
    </source>
</evidence>
<feature type="transmembrane region" description="Helical" evidence="7">
    <location>
        <begin position="154"/>
        <end position="175"/>
    </location>
</feature>
<dbReference type="EMBL" id="GL732609">
    <property type="protein sequence ID" value="EFX71501.1"/>
    <property type="molecule type" value="Genomic_DNA"/>
</dbReference>
<dbReference type="OMA" id="FAANIPH"/>
<keyword evidence="5 7" id="KW-0472">Membrane</keyword>
<dbReference type="PANTHER" id="PTHR21143:SF133">
    <property type="entry name" value="GUSTATORY AND PHEROMONE RECEPTOR 32A-RELATED"/>
    <property type="match status" value="1"/>
</dbReference>
<reference evidence="8 9" key="1">
    <citation type="journal article" date="2011" name="Science">
        <title>The ecoresponsive genome of Daphnia pulex.</title>
        <authorList>
            <person name="Colbourne J.K."/>
            <person name="Pfrender M.E."/>
            <person name="Gilbert D."/>
            <person name="Thomas W.K."/>
            <person name="Tucker A."/>
            <person name="Oakley T.H."/>
            <person name="Tokishita S."/>
            <person name="Aerts A."/>
            <person name="Arnold G.J."/>
            <person name="Basu M.K."/>
            <person name="Bauer D.J."/>
            <person name="Caceres C.E."/>
            <person name="Carmel L."/>
            <person name="Casola C."/>
            <person name="Choi J.H."/>
            <person name="Detter J.C."/>
            <person name="Dong Q."/>
            <person name="Dusheyko S."/>
            <person name="Eads B.D."/>
            <person name="Frohlich T."/>
            <person name="Geiler-Samerotte K.A."/>
            <person name="Gerlach D."/>
            <person name="Hatcher P."/>
            <person name="Jogdeo S."/>
            <person name="Krijgsveld J."/>
            <person name="Kriventseva E.V."/>
            <person name="Kultz D."/>
            <person name="Laforsch C."/>
            <person name="Lindquist E."/>
            <person name="Lopez J."/>
            <person name="Manak J.R."/>
            <person name="Muller J."/>
            <person name="Pangilinan J."/>
            <person name="Patwardhan R.P."/>
            <person name="Pitluck S."/>
            <person name="Pritham E.J."/>
            <person name="Rechtsteiner A."/>
            <person name="Rho M."/>
            <person name="Rogozin I.B."/>
            <person name="Sakarya O."/>
            <person name="Salamov A."/>
            <person name="Schaack S."/>
            <person name="Shapiro H."/>
            <person name="Shiga Y."/>
            <person name="Skalitzky C."/>
            <person name="Smith Z."/>
            <person name="Souvorov A."/>
            <person name="Sung W."/>
            <person name="Tang Z."/>
            <person name="Tsuchiya D."/>
            <person name="Tu H."/>
            <person name="Vos H."/>
            <person name="Wang M."/>
            <person name="Wolf Y.I."/>
            <person name="Yamagata H."/>
            <person name="Yamada T."/>
            <person name="Ye Y."/>
            <person name="Shaw J.R."/>
            <person name="Andrews J."/>
            <person name="Crease T.J."/>
            <person name="Tang H."/>
            <person name="Lucas S.M."/>
            <person name="Robertson H.M."/>
            <person name="Bork P."/>
            <person name="Koonin E.V."/>
            <person name="Zdobnov E.M."/>
            <person name="Grigoriev I.V."/>
            <person name="Lynch M."/>
            <person name="Boore J.L."/>
        </authorList>
    </citation>
    <scope>NUCLEOTIDE SEQUENCE [LARGE SCALE GENOMIC DNA]</scope>
</reference>
<dbReference type="GO" id="GO:0050909">
    <property type="term" value="P:sensory perception of taste"/>
    <property type="evidence" value="ECO:0007669"/>
    <property type="project" value="InterPro"/>
</dbReference>
<feature type="transmembrane region" description="Helical" evidence="7">
    <location>
        <begin position="187"/>
        <end position="205"/>
    </location>
</feature>
<dbReference type="PANTHER" id="PTHR21143">
    <property type="entry name" value="INVERTEBRATE GUSTATORY RECEPTOR"/>
    <property type="match status" value="1"/>
</dbReference>
<dbReference type="AlphaFoldDB" id="E9H9M4"/>
<dbReference type="GO" id="GO:0007635">
    <property type="term" value="P:chemosensory behavior"/>
    <property type="evidence" value="ECO:0000318"/>
    <property type="project" value="GO_Central"/>
</dbReference>
<dbReference type="GO" id="GO:0005886">
    <property type="term" value="C:plasma membrane"/>
    <property type="evidence" value="ECO:0007669"/>
    <property type="project" value="UniProtKB-SubCell"/>
</dbReference>
<evidence type="ECO:0000256" key="2">
    <source>
        <dbReference type="ARBA" id="ARBA00022475"/>
    </source>
</evidence>
<dbReference type="GO" id="GO:0030424">
    <property type="term" value="C:axon"/>
    <property type="evidence" value="ECO:0000318"/>
    <property type="project" value="GO_Central"/>
</dbReference>
<dbReference type="HOGENOM" id="CLU_058520_0_0_1"/>
<dbReference type="OrthoDB" id="6366728at2759"/>
<dbReference type="FunCoup" id="E9H9M4">
    <property type="interactions" value="17"/>
</dbReference>
<keyword evidence="6" id="KW-0675">Receptor</keyword>
<organism evidence="8 9">
    <name type="scientific">Daphnia pulex</name>
    <name type="common">Water flea</name>
    <dbReference type="NCBI Taxonomy" id="6669"/>
    <lineage>
        <taxon>Eukaryota</taxon>
        <taxon>Metazoa</taxon>
        <taxon>Ecdysozoa</taxon>
        <taxon>Arthropoda</taxon>
        <taxon>Crustacea</taxon>
        <taxon>Branchiopoda</taxon>
        <taxon>Diplostraca</taxon>
        <taxon>Cladocera</taxon>
        <taxon>Anomopoda</taxon>
        <taxon>Daphniidae</taxon>
        <taxon>Daphnia</taxon>
    </lineage>
</organism>
<dbReference type="InParanoid" id="E9H9M4"/>
<evidence type="ECO:0000256" key="5">
    <source>
        <dbReference type="ARBA" id="ARBA00023136"/>
    </source>
</evidence>
<feature type="transmembrane region" description="Helical" evidence="7">
    <location>
        <begin position="52"/>
        <end position="73"/>
    </location>
</feature>
<feature type="transmembrane region" description="Helical" evidence="7">
    <location>
        <begin position="263"/>
        <end position="285"/>
    </location>
</feature>
<dbReference type="GO" id="GO:0008049">
    <property type="term" value="P:male courtship behavior"/>
    <property type="evidence" value="ECO:0000318"/>
    <property type="project" value="GO_Central"/>
</dbReference>
<dbReference type="InterPro" id="IPR013604">
    <property type="entry name" value="7TM_chemorcpt"/>
</dbReference>
<evidence type="ECO:0000313" key="8">
    <source>
        <dbReference type="EMBL" id="EFX71501.1"/>
    </source>
</evidence>
<protein>
    <recommendedName>
        <fullName evidence="10">Gustatory receptor</fullName>
    </recommendedName>
</protein>
<evidence type="ECO:0000256" key="4">
    <source>
        <dbReference type="ARBA" id="ARBA00022989"/>
    </source>
</evidence>
<gene>
    <name evidence="8" type="primary">DpuGr12</name>
    <name evidence="8" type="ORF">DAPPUDRAFT_327171</name>
</gene>
<dbReference type="Proteomes" id="UP000000305">
    <property type="component" value="Unassembled WGS sequence"/>
</dbReference>
<keyword evidence="4 7" id="KW-1133">Transmembrane helix</keyword>
<evidence type="ECO:0000256" key="1">
    <source>
        <dbReference type="ARBA" id="ARBA00004651"/>
    </source>
</evidence>
<keyword evidence="9" id="KW-1185">Reference proteome</keyword>
<dbReference type="GO" id="GO:0030425">
    <property type="term" value="C:dendrite"/>
    <property type="evidence" value="ECO:0000318"/>
    <property type="project" value="GO_Central"/>
</dbReference>
<accession>E9H9M4</accession>
<evidence type="ECO:0008006" key="10">
    <source>
        <dbReference type="Google" id="ProtNLM"/>
    </source>
</evidence>
<keyword evidence="2" id="KW-1003">Cell membrane</keyword>
<dbReference type="Pfam" id="PF08395">
    <property type="entry name" value="7tm_7"/>
    <property type="match status" value="1"/>
</dbReference>